<dbReference type="AlphaFoldDB" id="A0A7W5GXH5"/>
<evidence type="ECO:0000313" key="2">
    <source>
        <dbReference type="EMBL" id="MBB3182570.1"/>
    </source>
</evidence>
<feature type="compositionally biased region" description="Basic and acidic residues" evidence="1">
    <location>
        <begin position="1"/>
        <end position="14"/>
    </location>
</feature>
<dbReference type="Proteomes" id="UP000563050">
    <property type="component" value="Unassembled WGS sequence"/>
</dbReference>
<dbReference type="RefSeq" id="WP_183312962.1">
    <property type="nucleotide sequence ID" value="NZ_JACHXQ010000001.1"/>
</dbReference>
<accession>A0A7W5GXH5</accession>
<dbReference type="EMBL" id="JACHXQ010000001">
    <property type="protein sequence ID" value="MBB3182570.1"/>
    <property type="molecule type" value="Genomic_DNA"/>
</dbReference>
<evidence type="ECO:0000256" key="1">
    <source>
        <dbReference type="SAM" id="MobiDB-lite"/>
    </source>
</evidence>
<feature type="compositionally biased region" description="Acidic residues" evidence="1">
    <location>
        <begin position="162"/>
        <end position="187"/>
    </location>
</feature>
<feature type="region of interest" description="Disordered" evidence="1">
    <location>
        <begin position="135"/>
        <end position="197"/>
    </location>
</feature>
<dbReference type="Pfam" id="PF11748">
    <property type="entry name" value="DUF3306"/>
    <property type="match status" value="1"/>
</dbReference>
<feature type="compositionally biased region" description="Basic and acidic residues" evidence="1">
    <location>
        <begin position="26"/>
        <end position="41"/>
    </location>
</feature>
<feature type="compositionally biased region" description="Low complexity" evidence="1">
    <location>
        <begin position="44"/>
        <end position="60"/>
    </location>
</feature>
<evidence type="ECO:0000313" key="3">
    <source>
        <dbReference type="Proteomes" id="UP000563050"/>
    </source>
</evidence>
<organism evidence="2 3">
    <name type="scientific">Halomonas fontilapidosi</name>
    <dbReference type="NCBI Taxonomy" id="616675"/>
    <lineage>
        <taxon>Bacteria</taxon>
        <taxon>Pseudomonadati</taxon>
        <taxon>Pseudomonadota</taxon>
        <taxon>Gammaproteobacteria</taxon>
        <taxon>Oceanospirillales</taxon>
        <taxon>Halomonadaceae</taxon>
        <taxon>Halomonas</taxon>
    </lineage>
</organism>
<feature type="compositionally biased region" description="Basic and acidic residues" evidence="1">
    <location>
        <begin position="135"/>
        <end position="161"/>
    </location>
</feature>
<proteinExistence type="predicted"/>
<evidence type="ECO:0008006" key="4">
    <source>
        <dbReference type="Google" id="ProtNLM"/>
    </source>
</evidence>
<protein>
    <recommendedName>
        <fullName evidence="4">DUF3306 domain-containing protein</fullName>
    </recommendedName>
</protein>
<keyword evidence="3" id="KW-1185">Reference proteome</keyword>
<sequence length="197" mass="21507">MSRLERWSRLKRGELPASSAAPLSQREGESQEHEASDRTPLDTDPCARASRSSDSPAPGSLDHTLPDPDTLPAGSDIKAYLASGVSAGLRKRALRRLFAAEHYGVRDGLDDYDDDYRQKLQPLASEVAERLRNWTRQKAEDDGQIQDAHDPEIAKASHPDAEPAETEQAGAEDDAAMVTGEEDDEPSDTERYPPGAS</sequence>
<feature type="region of interest" description="Disordered" evidence="1">
    <location>
        <begin position="1"/>
        <end position="75"/>
    </location>
</feature>
<name>A0A7W5GXH5_9GAMM</name>
<dbReference type="InterPro" id="IPR021735">
    <property type="entry name" value="DUF3306"/>
</dbReference>
<comment type="caution">
    <text evidence="2">The sequence shown here is derived from an EMBL/GenBank/DDBJ whole genome shotgun (WGS) entry which is preliminary data.</text>
</comment>
<gene>
    <name evidence="2" type="ORF">FHR95_000094</name>
</gene>
<reference evidence="2 3" key="1">
    <citation type="submission" date="2020-08" db="EMBL/GenBank/DDBJ databases">
        <title>Genomic Encyclopedia of Type Strains, Phase III (KMG-III): the genomes of soil and plant-associated and newly described type strains.</title>
        <authorList>
            <person name="Whitman W."/>
        </authorList>
    </citation>
    <scope>NUCLEOTIDE SEQUENCE [LARGE SCALE GENOMIC DNA]</scope>
    <source>
        <strain evidence="2 3">CECT 7341</strain>
    </source>
</reference>